<dbReference type="InterPro" id="IPR005828">
    <property type="entry name" value="MFS_sugar_transport-like"/>
</dbReference>
<feature type="transmembrane region" description="Helical" evidence="9">
    <location>
        <begin position="70"/>
        <end position="89"/>
    </location>
</feature>
<keyword evidence="4 9" id="KW-0812">Transmembrane</keyword>
<name>A0A9W4IJP3_9EURO</name>
<dbReference type="InterPro" id="IPR020846">
    <property type="entry name" value="MFS_dom"/>
</dbReference>
<dbReference type="EMBL" id="CAJVPD010000066">
    <property type="protein sequence ID" value="CAG8289922.1"/>
    <property type="molecule type" value="Genomic_DNA"/>
</dbReference>
<dbReference type="Proteomes" id="UP001152592">
    <property type="component" value="Unassembled WGS sequence"/>
</dbReference>
<feature type="transmembrane region" description="Helical" evidence="9">
    <location>
        <begin position="390"/>
        <end position="412"/>
    </location>
</feature>
<keyword evidence="8" id="KW-0175">Coiled coil</keyword>
<dbReference type="InterPro" id="IPR003663">
    <property type="entry name" value="Sugar/inositol_transpt"/>
</dbReference>
<dbReference type="Pfam" id="PF00083">
    <property type="entry name" value="Sugar_tr"/>
    <property type="match status" value="1"/>
</dbReference>
<evidence type="ECO:0000256" key="4">
    <source>
        <dbReference type="ARBA" id="ARBA00022692"/>
    </source>
</evidence>
<evidence type="ECO:0000313" key="12">
    <source>
        <dbReference type="Proteomes" id="UP001152592"/>
    </source>
</evidence>
<evidence type="ECO:0000256" key="7">
    <source>
        <dbReference type="RuleBase" id="RU003346"/>
    </source>
</evidence>
<comment type="caution">
    <text evidence="11">The sequence shown here is derived from an EMBL/GenBank/DDBJ whole genome shotgun (WGS) entry which is preliminary data.</text>
</comment>
<keyword evidence="5 9" id="KW-1133">Transmembrane helix</keyword>
<keyword evidence="6 9" id="KW-0472">Membrane</keyword>
<protein>
    <recommendedName>
        <fullName evidence="10">Major facilitator superfamily (MFS) profile domain-containing protein</fullName>
    </recommendedName>
</protein>
<comment type="subcellular location">
    <subcellularLocation>
        <location evidence="1">Membrane</location>
        <topology evidence="1">Multi-pass membrane protein</topology>
    </subcellularLocation>
</comment>
<evidence type="ECO:0000313" key="11">
    <source>
        <dbReference type="EMBL" id="CAG8289922.1"/>
    </source>
</evidence>
<keyword evidence="3 7" id="KW-0813">Transport</keyword>
<evidence type="ECO:0000259" key="10">
    <source>
        <dbReference type="PROSITE" id="PS50850"/>
    </source>
</evidence>
<dbReference type="NCBIfam" id="TIGR00879">
    <property type="entry name" value="SP"/>
    <property type="match status" value="1"/>
</dbReference>
<dbReference type="PRINTS" id="PR00171">
    <property type="entry name" value="SUGRTRNSPORT"/>
</dbReference>
<feature type="transmembrane region" description="Helical" evidence="9">
    <location>
        <begin position="28"/>
        <end position="50"/>
    </location>
</feature>
<dbReference type="PROSITE" id="PS50850">
    <property type="entry name" value="MFS"/>
    <property type="match status" value="1"/>
</dbReference>
<evidence type="ECO:0000256" key="5">
    <source>
        <dbReference type="ARBA" id="ARBA00022989"/>
    </source>
</evidence>
<organism evidence="11 12">
    <name type="scientific">Penicillium salamii</name>
    <dbReference type="NCBI Taxonomy" id="1612424"/>
    <lineage>
        <taxon>Eukaryota</taxon>
        <taxon>Fungi</taxon>
        <taxon>Dikarya</taxon>
        <taxon>Ascomycota</taxon>
        <taxon>Pezizomycotina</taxon>
        <taxon>Eurotiomycetes</taxon>
        <taxon>Eurotiomycetidae</taxon>
        <taxon>Eurotiales</taxon>
        <taxon>Aspergillaceae</taxon>
        <taxon>Penicillium</taxon>
    </lineage>
</organism>
<reference evidence="11" key="1">
    <citation type="submission" date="2021-07" db="EMBL/GenBank/DDBJ databases">
        <authorList>
            <person name="Branca A.L. A."/>
        </authorList>
    </citation>
    <scope>NUCLEOTIDE SEQUENCE</scope>
</reference>
<gene>
    <name evidence="11" type="ORF">PSALAMII_LOCUS1586</name>
</gene>
<feature type="domain" description="Major facilitator superfamily (MFS) profile" evidence="10">
    <location>
        <begin position="32"/>
        <end position="478"/>
    </location>
</feature>
<dbReference type="PANTHER" id="PTHR48022:SF46">
    <property type="entry name" value="SUGAR TRANSPORTER, PUTATIVE (AFU_ORTHOLOGUE AFUA_1G11830)-RELATED"/>
    <property type="match status" value="1"/>
</dbReference>
<dbReference type="PANTHER" id="PTHR48022">
    <property type="entry name" value="PLASTIDIC GLUCOSE TRANSPORTER 4"/>
    <property type="match status" value="1"/>
</dbReference>
<evidence type="ECO:0000256" key="3">
    <source>
        <dbReference type="ARBA" id="ARBA00022448"/>
    </source>
</evidence>
<evidence type="ECO:0000256" key="8">
    <source>
        <dbReference type="SAM" id="Coils"/>
    </source>
</evidence>
<feature type="transmembrane region" description="Helical" evidence="9">
    <location>
        <begin position="101"/>
        <end position="119"/>
    </location>
</feature>
<dbReference type="Gene3D" id="1.20.1250.20">
    <property type="entry name" value="MFS general substrate transporter like domains"/>
    <property type="match status" value="1"/>
</dbReference>
<dbReference type="InterPro" id="IPR036259">
    <property type="entry name" value="MFS_trans_sf"/>
</dbReference>
<dbReference type="AlphaFoldDB" id="A0A9W4IJP3"/>
<dbReference type="InterPro" id="IPR005829">
    <property type="entry name" value="Sugar_transporter_CS"/>
</dbReference>
<dbReference type="GO" id="GO:0005351">
    <property type="term" value="F:carbohydrate:proton symporter activity"/>
    <property type="evidence" value="ECO:0007669"/>
    <property type="project" value="TreeGrafter"/>
</dbReference>
<feature type="transmembrane region" description="Helical" evidence="9">
    <location>
        <begin position="322"/>
        <end position="344"/>
    </location>
</feature>
<feature type="transmembrane region" description="Helical" evidence="9">
    <location>
        <begin position="454"/>
        <end position="474"/>
    </location>
</feature>
<accession>A0A9W4IJP3</accession>
<dbReference type="FunFam" id="1.20.1250.20:FF:000134">
    <property type="entry name" value="MFS sugar transporter protein"/>
    <property type="match status" value="1"/>
</dbReference>
<feature type="transmembrane region" description="Helical" evidence="9">
    <location>
        <begin position="165"/>
        <end position="185"/>
    </location>
</feature>
<comment type="similarity">
    <text evidence="2 7">Belongs to the major facilitator superfamily. Sugar transporter (TC 2.A.1.1) family.</text>
</comment>
<dbReference type="SUPFAM" id="SSF103473">
    <property type="entry name" value="MFS general substrate transporter"/>
    <property type="match status" value="1"/>
</dbReference>
<evidence type="ECO:0000256" key="9">
    <source>
        <dbReference type="SAM" id="Phobius"/>
    </source>
</evidence>
<evidence type="ECO:0000256" key="6">
    <source>
        <dbReference type="ARBA" id="ARBA00023136"/>
    </source>
</evidence>
<evidence type="ECO:0000256" key="1">
    <source>
        <dbReference type="ARBA" id="ARBA00004141"/>
    </source>
</evidence>
<feature type="transmembrane region" description="Helical" evidence="9">
    <location>
        <begin position="350"/>
        <end position="370"/>
    </location>
</feature>
<dbReference type="GO" id="GO:0016020">
    <property type="term" value="C:membrane"/>
    <property type="evidence" value="ECO:0007669"/>
    <property type="project" value="UniProtKB-SubCell"/>
</dbReference>
<evidence type="ECO:0000256" key="2">
    <source>
        <dbReference type="ARBA" id="ARBA00010992"/>
    </source>
</evidence>
<dbReference type="InterPro" id="IPR050360">
    <property type="entry name" value="MFS_Sugar_Transporters"/>
</dbReference>
<dbReference type="OrthoDB" id="2338at2759"/>
<feature type="coiled-coil region" evidence="8">
    <location>
        <begin position="234"/>
        <end position="264"/>
    </location>
</feature>
<sequence length="529" mass="58573">MGFMSAKRAYNWSVYTLSPANNQLLTLVYRYISLVAASCMVLYGYDASVFNSVQGSKNWMAWMNEPNANTIGAVNTAYTVGAIFGGFFLGGPCADLLGRKMGMGIGCIMVIVATFMQTFSPRHNLACFLAGRCIIGIGQGIALMVIAAGPIYIGELAPAEIRGKIMTFWQMFYSVGSFICFWINFGCTKHVANLGEWDWKLVVIFQLLVPVMILVLLPTIPESPRWYVKKGNHIEKARAALRKVRDTEEEVEQELLEIREAIEYEKEAISGNYSALWKDKSLRKRMALALVLNAGQQVTGQGSLNSYSTKIYKKVFTSDSQIALINALNATFGILFTLNAVWIIDRFGRKFLLIVGGIGMGLCMIVVSAVETETPALANGAKSEPVGISIVFLLFLFIFFYKPSWGATVWIWTSEIFSMNVRAQAVGMASQTQNVANAIVQQFFPLFLDNEGFYAFYMFAGINFLLAVFVFFFIPETKQVPLEEIDTLFGGANHVAQGEEVLAHKKEIGLSNETDEKPGAVTVERVGDK</sequence>
<proteinExistence type="inferred from homology"/>
<dbReference type="PROSITE" id="PS00216">
    <property type="entry name" value="SUGAR_TRANSPORT_1"/>
    <property type="match status" value="2"/>
</dbReference>
<feature type="transmembrane region" description="Helical" evidence="9">
    <location>
        <begin position="197"/>
        <end position="220"/>
    </location>
</feature>
<feature type="transmembrane region" description="Helical" evidence="9">
    <location>
        <begin position="125"/>
        <end position="153"/>
    </location>
</feature>